<evidence type="ECO:0000256" key="2">
    <source>
        <dbReference type="ARBA" id="ARBA00023002"/>
    </source>
</evidence>
<dbReference type="RefSeq" id="WP_132473013.1">
    <property type="nucleotide sequence ID" value="NZ_JBHRVM010000001.1"/>
</dbReference>
<dbReference type="EMBL" id="SMBX01000001">
    <property type="protein sequence ID" value="TCV02997.1"/>
    <property type="molecule type" value="Genomic_DNA"/>
</dbReference>
<accession>A0A4R3VCE8</accession>
<dbReference type="GO" id="GO:0016491">
    <property type="term" value="F:oxidoreductase activity"/>
    <property type="evidence" value="ECO:0007669"/>
    <property type="project" value="UniProtKB-KW"/>
</dbReference>
<dbReference type="PANTHER" id="PTHR43639:SF1">
    <property type="entry name" value="SHORT-CHAIN DEHYDROGENASE_REDUCTASE FAMILY PROTEIN"/>
    <property type="match status" value="1"/>
</dbReference>
<dbReference type="FunFam" id="3.40.50.720:FF:000084">
    <property type="entry name" value="Short-chain dehydrogenase reductase"/>
    <property type="match status" value="1"/>
</dbReference>
<dbReference type="Gene3D" id="3.40.50.720">
    <property type="entry name" value="NAD(P)-binding Rossmann-like Domain"/>
    <property type="match status" value="1"/>
</dbReference>
<dbReference type="PRINTS" id="PR00081">
    <property type="entry name" value="GDHRDH"/>
</dbReference>
<comment type="similarity">
    <text evidence="1">Belongs to the short-chain dehydrogenases/reductases (SDR) family.</text>
</comment>
<dbReference type="InterPro" id="IPR002347">
    <property type="entry name" value="SDR_fam"/>
</dbReference>
<dbReference type="SUPFAM" id="SSF51735">
    <property type="entry name" value="NAD(P)-binding Rossmann-fold domains"/>
    <property type="match status" value="1"/>
</dbReference>
<dbReference type="InterPro" id="IPR036291">
    <property type="entry name" value="NAD(P)-bd_dom_sf"/>
</dbReference>
<dbReference type="PRINTS" id="PR00080">
    <property type="entry name" value="SDRFAMILY"/>
</dbReference>
<name>A0A4R3VCE8_9BURK</name>
<gene>
    <name evidence="3" type="ORF">EV686_101459</name>
</gene>
<dbReference type="Pfam" id="PF13561">
    <property type="entry name" value="adh_short_C2"/>
    <property type="match status" value="1"/>
</dbReference>
<evidence type="ECO:0000313" key="3">
    <source>
        <dbReference type="EMBL" id="TCV02997.1"/>
    </source>
</evidence>
<evidence type="ECO:0000313" key="4">
    <source>
        <dbReference type="Proteomes" id="UP000294692"/>
    </source>
</evidence>
<keyword evidence="4" id="KW-1185">Reference proteome</keyword>
<keyword evidence="2" id="KW-0560">Oxidoreductase</keyword>
<dbReference type="Proteomes" id="UP000294692">
    <property type="component" value="Unassembled WGS sequence"/>
</dbReference>
<sequence>MQNNGEQKEQSPGNDLPGILITGGSRGIGAAFVRLAAAQGHPICFTYIAHEEKAQALVDELTSLGARIACIQADTGDAASISGLFRKAEQQIGPIGVLINNAGITGPLGPFPGVTEDVMRSVLNVNVLGPMLLSQQAANAWKSEDREGCILNVSSTAARLGSPGEYVHYAAAKGALESFTVGLAKELAADGIRVNAVAPATTLTDIHATMGEPDRPARVAKNIPMRRPGQPDEIAEAMLWLISDKASYVTGAILPVAGGL</sequence>
<dbReference type="PANTHER" id="PTHR43639">
    <property type="entry name" value="OXIDOREDUCTASE, SHORT-CHAIN DEHYDROGENASE/REDUCTASE FAMILY (AFU_ORTHOLOGUE AFUA_5G02870)"/>
    <property type="match status" value="1"/>
</dbReference>
<dbReference type="AlphaFoldDB" id="A0A4R3VCE8"/>
<evidence type="ECO:0000256" key="1">
    <source>
        <dbReference type="ARBA" id="ARBA00006484"/>
    </source>
</evidence>
<organism evidence="3 4">
    <name type="scientific">Paracandidimonas soli</name>
    <dbReference type="NCBI Taxonomy" id="1917182"/>
    <lineage>
        <taxon>Bacteria</taxon>
        <taxon>Pseudomonadati</taxon>
        <taxon>Pseudomonadota</taxon>
        <taxon>Betaproteobacteria</taxon>
        <taxon>Burkholderiales</taxon>
        <taxon>Alcaligenaceae</taxon>
        <taxon>Paracandidimonas</taxon>
    </lineage>
</organism>
<proteinExistence type="inferred from homology"/>
<protein>
    <submittedName>
        <fullName evidence="3">NAD(P)-dependent dehydrogenase (Short-subunit alcohol dehydrogenase family)</fullName>
    </submittedName>
</protein>
<dbReference type="OrthoDB" id="20590at2"/>
<dbReference type="CDD" id="cd05233">
    <property type="entry name" value="SDR_c"/>
    <property type="match status" value="1"/>
</dbReference>
<reference evidence="3 4" key="1">
    <citation type="submission" date="2019-03" db="EMBL/GenBank/DDBJ databases">
        <title>Genomic Encyclopedia of Type Strains, Phase IV (KMG-IV): sequencing the most valuable type-strain genomes for metagenomic binning, comparative biology and taxonomic classification.</title>
        <authorList>
            <person name="Goeker M."/>
        </authorList>
    </citation>
    <scope>NUCLEOTIDE SEQUENCE [LARGE SCALE GENOMIC DNA]</scope>
    <source>
        <strain evidence="3 4">DSM 100048</strain>
    </source>
</reference>
<comment type="caution">
    <text evidence="3">The sequence shown here is derived from an EMBL/GenBank/DDBJ whole genome shotgun (WGS) entry which is preliminary data.</text>
</comment>